<proteinExistence type="predicted"/>
<evidence type="ECO:0000313" key="3">
    <source>
        <dbReference type="Proteomes" id="UP001626550"/>
    </source>
</evidence>
<reference evidence="2 3" key="1">
    <citation type="submission" date="2024-11" db="EMBL/GenBank/DDBJ databases">
        <title>Adaptive evolution of stress response genes in parasites aligns with host niche diversity.</title>
        <authorList>
            <person name="Hahn C."/>
            <person name="Resl P."/>
        </authorList>
    </citation>
    <scope>NUCLEOTIDE SEQUENCE [LARGE SCALE GENOMIC DNA]</scope>
    <source>
        <strain evidence="2">EGGRZ-B1_66</strain>
        <tissue evidence="2">Body</tissue>
    </source>
</reference>
<accession>A0ABD2QLZ1</accession>
<feature type="compositionally biased region" description="Acidic residues" evidence="1">
    <location>
        <begin position="19"/>
        <end position="29"/>
    </location>
</feature>
<evidence type="ECO:0000256" key="1">
    <source>
        <dbReference type="SAM" id="MobiDB-lite"/>
    </source>
</evidence>
<name>A0ABD2QLZ1_9PLAT</name>
<dbReference type="EMBL" id="JBJKFK010000045">
    <property type="protein sequence ID" value="KAL3320537.1"/>
    <property type="molecule type" value="Genomic_DNA"/>
</dbReference>
<sequence length="547" mass="61760">MNEGSSLESDTSTSLELESSNDEPGEADDVSIYTESLITTAEQSLSSESDSTTLIDISDSAKTQEPAPIYGDFYSLFEEQYSKILQFDSLRSTNSSVIDWNVLLDSKPNTEATATESQAEKEDFSPTLIGLRQFKAFCRNTWEKSKLFESSALLDTLFSEPIKVLDRCESVDVPNTIESLQFTLNILTPECSEESASLTSSSYDCKYLFQSPPILISSEGTETRSSEPDYDESFVTEPCEDAIISPRSSSSSLISFSSSSLKDADEELSSSQISRPESDASLAQFVRRMLTSPNNERQVLVTETEKKSTLKEYHPRMSPVLPTERRKRPSNPLLILMTKCAAQKATIYSGQDAEQRIPELLKAKHKSKRNVKFARETENAGSECLNASVKEARFLYSNKSGSITYTMMIYRHFYCLAGNKTSEEWQTLLASRGNLKFLTRRSPRVILPIEMKNKKYKCGLTLNKRHTKKDNKILVIDLVREVRRWTLEPRYLAEEEITSYRRVVQQFVDGGFFQSTFPVNSKQFSAFASVMKAYLSVSTDFGCLYVR</sequence>
<gene>
    <name evidence="2" type="ORF">Ciccas_000769</name>
</gene>
<feature type="compositionally biased region" description="Low complexity" evidence="1">
    <location>
        <begin position="1"/>
        <end position="18"/>
    </location>
</feature>
<organism evidence="2 3">
    <name type="scientific">Cichlidogyrus casuarinus</name>
    <dbReference type="NCBI Taxonomy" id="1844966"/>
    <lineage>
        <taxon>Eukaryota</taxon>
        <taxon>Metazoa</taxon>
        <taxon>Spiralia</taxon>
        <taxon>Lophotrochozoa</taxon>
        <taxon>Platyhelminthes</taxon>
        <taxon>Monogenea</taxon>
        <taxon>Monopisthocotylea</taxon>
        <taxon>Dactylogyridea</taxon>
        <taxon>Ancyrocephalidae</taxon>
        <taxon>Cichlidogyrus</taxon>
    </lineage>
</organism>
<evidence type="ECO:0000313" key="2">
    <source>
        <dbReference type="EMBL" id="KAL3320537.1"/>
    </source>
</evidence>
<feature type="region of interest" description="Disordered" evidence="1">
    <location>
        <begin position="1"/>
        <end position="34"/>
    </location>
</feature>
<comment type="caution">
    <text evidence="2">The sequence shown here is derived from an EMBL/GenBank/DDBJ whole genome shotgun (WGS) entry which is preliminary data.</text>
</comment>
<dbReference type="AlphaFoldDB" id="A0ABD2QLZ1"/>
<protein>
    <submittedName>
        <fullName evidence="2">Uncharacterized protein</fullName>
    </submittedName>
</protein>
<keyword evidence="3" id="KW-1185">Reference proteome</keyword>
<dbReference type="Proteomes" id="UP001626550">
    <property type="component" value="Unassembled WGS sequence"/>
</dbReference>